<dbReference type="PaxDb" id="29760-VIT_02s0025g04870.t01"/>
<dbReference type="EMBL" id="FN596251">
    <property type="protein sequence ID" value="CBI34789.3"/>
    <property type="molecule type" value="Genomic_DNA"/>
</dbReference>
<keyword evidence="4" id="KW-1185">Reference proteome</keyword>
<dbReference type="Proteomes" id="UP000009183">
    <property type="component" value="Chromosome 2"/>
</dbReference>
<keyword evidence="2" id="KW-0472">Membrane</keyword>
<protein>
    <submittedName>
        <fullName evidence="3">Uncharacterized protein</fullName>
    </submittedName>
</protein>
<dbReference type="AlphaFoldDB" id="D7TWB4"/>
<gene>
    <name evidence="3" type="ordered locus">VIT_02s0025g04870</name>
</gene>
<accession>D7TWB4</accession>
<feature type="transmembrane region" description="Helical" evidence="2">
    <location>
        <begin position="36"/>
        <end position="56"/>
    </location>
</feature>
<sequence>MSSCCSGHIGGYLQSRLAKESETWSSWAQFGFGKRVVVWLPSFFFSLIIYFEYWVFILRVIKLARPLEVTGSFPRGFLGDSAGDGDEYGDGSPRVGMEEQKDSDLGSFAHQPRFRFRLQNISLKWASQVVKENGVYS</sequence>
<proteinExistence type="predicted"/>
<evidence type="ECO:0000313" key="4">
    <source>
        <dbReference type="Proteomes" id="UP000009183"/>
    </source>
</evidence>
<evidence type="ECO:0000313" key="3">
    <source>
        <dbReference type="EMBL" id="CBI34789.3"/>
    </source>
</evidence>
<evidence type="ECO:0000256" key="2">
    <source>
        <dbReference type="SAM" id="Phobius"/>
    </source>
</evidence>
<dbReference type="HOGENOM" id="CLU_1868878_0_0_1"/>
<organism evidence="3 4">
    <name type="scientific">Vitis vinifera</name>
    <name type="common">Grape</name>
    <dbReference type="NCBI Taxonomy" id="29760"/>
    <lineage>
        <taxon>Eukaryota</taxon>
        <taxon>Viridiplantae</taxon>
        <taxon>Streptophyta</taxon>
        <taxon>Embryophyta</taxon>
        <taxon>Tracheophyta</taxon>
        <taxon>Spermatophyta</taxon>
        <taxon>Magnoliopsida</taxon>
        <taxon>eudicotyledons</taxon>
        <taxon>Gunneridae</taxon>
        <taxon>Pentapetalae</taxon>
        <taxon>rosids</taxon>
        <taxon>Vitales</taxon>
        <taxon>Vitaceae</taxon>
        <taxon>Viteae</taxon>
        <taxon>Vitis</taxon>
    </lineage>
</organism>
<feature type="region of interest" description="Disordered" evidence="1">
    <location>
        <begin position="80"/>
        <end position="101"/>
    </location>
</feature>
<evidence type="ECO:0000256" key="1">
    <source>
        <dbReference type="SAM" id="MobiDB-lite"/>
    </source>
</evidence>
<dbReference type="InParanoid" id="D7TWB4"/>
<reference evidence="4" key="1">
    <citation type="journal article" date="2007" name="Nature">
        <title>The grapevine genome sequence suggests ancestral hexaploidization in major angiosperm phyla.</title>
        <authorList>
            <consortium name="The French-Italian Public Consortium for Grapevine Genome Characterization."/>
            <person name="Jaillon O."/>
            <person name="Aury J.-M."/>
            <person name="Noel B."/>
            <person name="Policriti A."/>
            <person name="Clepet C."/>
            <person name="Casagrande A."/>
            <person name="Choisne N."/>
            <person name="Aubourg S."/>
            <person name="Vitulo N."/>
            <person name="Jubin C."/>
            <person name="Vezzi A."/>
            <person name="Legeai F."/>
            <person name="Hugueney P."/>
            <person name="Dasilva C."/>
            <person name="Horner D."/>
            <person name="Mica E."/>
            <person name="Jublot D."/>
            <person name="Poulain J."/>
            <person name="Bruyere C."/>
            <person name="Billault A."/>
            <person name="Segurens B."/>
            <person name="Gouyvenoux M."/>
            <person name="Ugarte E."/>
            <person name="Cattonaro F."/>
            <person name="Anthouard V."/>
            <person name="Vico V."/>
            <person name="Del Fabbro C."/>
            <person name="Alaux M."/>
            <person name="Di Gaspero G."/>
            <person name="Dumas V."/>
            <person name="Felice N."/>
            <person name="Paillard S."/>
            <person name="Juman I."/>
            <person name="Moroldo M."/>
            <person name="Scalabrin S."/>
            <person name="Canaguier A."/>
            <person name="Le Clainche I."/>
            <person name="Malacrida G."/>
            <person name="Durand E."/>
            <person name="Pesole G."/>
            <person name="Laucou V."/>
            <person name="Chatelet P."/>
            <person name="Merdinoglu D."/>
            <person name="Delledonne M."/>
            <person name="Pezzotti M."/>
            <person name="Lecharny A."/>
            <person name="Scarpelli C."/>
            <person name="Artiguenave F."/>
            <person name="Pe M.E."/>
            <person name="Valle G."/>
            <person name="Morgante M."/>
            <person name="Caboche M."/>
            <person name="Adam-Blondon A.-F."/>
            <person name="Weissenbach J."/>
            <person name="Quetier F."/>
            <person name="Wincker P."/>
        </authorList>
    </citation>
    <scope>NUCLEOTIDE SEQUENCE [LARGE SCALE GENOMIC DNA]</scope>
    <source>
        <strain evidence="4">cv. Pinot noir / PN40024</strain>
    </source>
</reference>
<name>D7TWB4_VITVI</name>
<keyword evidence="2" id="KW-1133">Transmembrane helix</keyword>
<keyword evidence="2" id="KW-0812">Transmembrane</keyword>